<evidence type="ECO:0000256" key="1">
    <source>
        <dbReference type="SAM" id="MobiDB-lite"/>
    </source>
</evidence>
<reference evidence="2 3" key="1">
    <citation type="journal article" date="2015" name="Proc. Natl. Acad. Sci. U.S.A.">
        <title>The resurrection genome of Boea hygrometrica: A blueprint for survival of dehydration.</title>
        <authorList>
            <person name="Xiao L."/>
            <person name="Yang G."/>
            <person name="Zhang L."/>
            <person name="Yang X."/>
            <person name="Zhao S."/>
            <person name="Ji Z."/>
            <person name="Zhou Q."/>
            <person name="Hu M."/>
            <person name="Wang Y."/>
            <person name="Chen M."/>
            <person name="Xu Y."/>
            <person name="Jin H."/>
            <person name="Xiao X."/>
            <person name="Hu G."/>
            <person name="Bao F."/>
            <person name="Hu Y."/>
            <person name="Wan P."/>
            <person name="Li L."/>
            <person name="Deng X."/>
            <person name="Kuang T."/>
            <person name="Xiang C."/>
            <person name="Zhu J.K."/>
            <person name="Oliver M.J."/>
            <person name="He Y."/>
        </authorList>
    </citation>
    <scope>NUCLEOTIDE SEQUENCE [LARGE SCALE GENOMIC DNA]</scope>
    <source>
        <strain evidence="3">cv. XS01</strain>
    </source>
</reference>
<dbReference type="EMBL" id="KV006378">
    <property type="protein sequence ID" value="KZV32695.1"/>
    <property type="molecule type" value="Genomic_DNA"/>
</dbReference>
<dbReference type="Proteomes" id="UP000250235">
    <property type="component" value="Unassembled WGS sequence"/>
</dbReference>
<accession>A0A2Z7BF07</accession>
<proteinExistence type="predicted"/>
<sequence>MVLTKDVFTEVFGLPTEGLTNIMDIPKDTVVEMQSWFSGSDEPFRAPNKKKGMKMEFLLLPDIVAKALCAKAGSFDTVTSEKFDFMVVITTGLKFNGAQVLFQVLLGMVNNPKRQSQGFAVQVSVLLEKLVKTDLGDSVKLHPQKVLTNKEGNRNKVALRGSKELKPLILSTISLPLMNIARKKRTQRPKTQQNPTSDKGDSQPCPIPKVLADGAEVSFNKNVDDGPGGHDRTDCEQAERMSGDSQYEEHQEHDTQMEHGGPDETAFSNVQDKHKEFTGRFPEGETFEIADWVDNADGIETEERTYKDKQEQSTAECLEGETENIERATIVFSGSKQQAPQTITDTGQGILCPYRSMKSTGQTHFFPKIDQTDKGKGTLEVAARPNPIEEHCQLVLNSAWDNVSARMDTFDEWMHFQIEQVSELFERRSLILYKLYELEVQKLYNEHLVNFKLDVPSVNHDYMCIRFLNKELKEIATQHRAQRVLAGLPIFAPEASFVGSASNQSQFLALEFFSQAEQEKAA</sequence>
<gene>
    <name evidence="2" type="ORF">F511_14468</name>
</gene>
<protein>
    <submittedName>
        <fullName evidence="2">Uncharacterized protein</fullName>
    </submittedName>
</protein>
<organism evidence="2 3">
    <name type="scientific">Dorcoceras hygrometricum</name>
    <dbReference type="NCBI Taxonomy" id="472368"/>
    <lineage>
        <taxon>Eukaryota</taxon>
        <taxon>Viridiplantae</taxon>
        <taxon>Streptophyta</taxon>
        <taxon>Embryophyta</taxon>
        <taxon>Tracheophyta</taxon>
        <taxon>Spermatophyta</taxon>
        <taxon>Magnoliopsida</taxon>
        <taxon>eudicotyledons</taxon>
        <taxon>Gunneridae</taxon>
        <taxon>Pentapetalae</taxon>
        <taxon>asterids</taxon>
        <taxon>lamiids</taxon>
        <taxon>Lamiales</taxon>
        <taxon>Gesneriaceae</taxon>
        <taxon>Didymocarpoideae</taxon>
        <taxon>Trichosporeae</taxon>
        <taxon>Loxocarpinae</taxon>
        <taxon>Dorcoceras</taxon>
    </lineage>
</organism>
<evidence type="ECO:0000313" key="3">
    <source>
        <dbReference type="Proteomes" id="UP000250235"/>
    </source>
</evidence>
<keyword evidence="3" id="KW-1185">Reference proteome</keyword>
<dbReference type="AlphaFoldDB" id="A0A2Z7BF07"/>
<evidence type="ECO:0000313" key="2">
    <source>
        <dbReference type="EMBL" id="KZV32695.1"/>
    </source>
</evidence>
<feature type="compositionally biased region" description="Basic and acidic residues" evidence="1">
    <location>
        <begin position="222"/>
        <end position="262"/>
    </location>
</feature>
<feature type="region of interest" description="Disordered" evidence="1">
    <location>
        <begin position="180"/>
        <end position="267"/>
    </location>
</feature>
<name>A0A2Z7BF07_9LAMI</name>